<dbReference type="RefSeq" id="WP_337336125.1">
    <property type="nucleotide sequence ID" value="NZ_JBBDHC010000019.1"/>
</dbReference>
<name>A0AAW9R8H3_9GAMM</name>
<protein>
    <submittedName>
        <fullName evidence="6">Rieske 2Fe-2S domain-containing protein</fullName>
    </submittedName>
</protein>
<dbReference type="Pfam" id="PF00355">
    <property type="entry name" value="Rieske"/>
    <property type="match status" value="1"/>
</dbReference>
<keyword evidence="2" id="KW-0479">Metal-binding</keyword>
<evidence type="ECO:0000313" key="7">
    <source>
        <dbReference type="Proteomes" id="UP001364472"/>
    </source>
</evidence>
<keyword evidence="3" id="KW-0408">Iron</keyword>
<reference evidence="6 7" key="1">
    <citation type="journal article" date="2016" name="Antonie Van Leeuwenhoek">
        <title>Denitratimonas tolerans gen. nov., sp. nov., a denitrifying bacterium isolated from a bioreactor for tannery wastewater treatment.</title>
        <authorList>
            <person name="Han S.I."/>
            <person name="Kim J.O."/>
            <person name="Lee Y.R."/>
            <person name="Ekpeghere K.I."/>
            <person name="Koh S.C."/>
            <person name="Whang K.S."/>
        </authorList>
    </citation>
    <scope>NUCLEOTIDE SEQUENCE [LARGE SCALE GENOMIC DNA]</scope>
    <source>
        <strain evidence="6 7">KACC 17565</strain>
    </source>
</reference>
<sequence length="112" mass="11755">MSHVFLSVIDALPDGGAAGLDAEVGGEPSPLLALRRGNEVRVFHNVCPHAGRRLEVAPGRFIVDADTVVCAAHGACFTIPAGDCIAGPCRGQSLREVPCELRDGEVWIDPRG</sequence>
<evidence type="ECO:0000259" key="5">
    <source>
        <dbReference type="PROSITE" id="PS51296"/>
    </source>
</evidence>
<dbReference type="PANTHER" id="PTHR40261:SF1">
    <property type="entry name" value="RIESKE DOMAIN-CONTAINING PROTEIN"/>
    <property type="match status" value="1"/>
</dbReference>
<evidence type="ECO:0000256" key="4">
    <source>
        <dbReference type="ARBA" id="ARBA00023014"/>
    </source>
</evidence>
<dbReference type="SUPFAM" id="SSF50022">
    <property type="entry name" value="ISP domain"/>
    <property type="match status" value="1"/>
</dbReference>
<dbReference type="AlphaFoldDB" id="A0AAW9R8H3"/>
<feature type="domain" description="Rieske" evidence="5">
    <location>
        <begin position="3"/>
        <end position="108"/>
    </location>
</feature>
<dbReference type="InterPro" id="IPR017941">
    <property type="entry name" value="Rieske_2Fe-2S"/>
</dbReference>
<keyword evidence="7" id="KW-1185">Reference proteome</keyword>
<evidence type="ECO:0000313" key="6">
    <source>
        <dbReference type="EMBL" id="MEJ1250424.1"/>
    </source>
</evidence>
<gene>
    <name evidence="6" type="ORF">WB794_12150</name>
</gene>
<dbReference type="Proteomes" id="UP001364472">
    <property type="component" value="Unassembled WGS sequence"/>
</dbReference>
<dbReference type="InterPro" id="IPR036922">
    <property type="entry name" value="Rieske_2Fe-2S_sf"/>
</dbReference>
<proteinExistence type="predicted"/>
<keyword evidence="1" id="KW-0001">2Fe-2S</keyword>
<dbReference type="PANTHER" id="PTHR40261">
    <property type="match status" value="1"/>
</dbReference>
<evidence type="ECO:0000256" key="1">
    <source>
        <dbReference type="ARBA" id="ARBA00022714"/>
    </source>
</evidence>
<evidence type="ECO:0000256" key="3">
    <source>
        <dbReference type="ARBA" id="ARBA00023004"/>
    </source>
</evidence>
<evidence type="ECO:0000256" key="2">
    <source>
        <dbReference type="ARBA" id="ARBA00022723"/>
    </source>
</evidence>
<accession>A0AAW9R8H3</accession>
<dbReference type="Gene3D" id="2.102.10.10">
    <property type="entry name" value="Rieske [2Fe-2S] iron-sulphur domain"/>
    <property type="match status" value="1"/>
</dbReference>
<dbReference type="PROSITE" id="PS51296">
    <property type="entry name" value="RIESKE"/>
    <property type="match status" value="1"/>
</dbReference>
<dbReference type="EMBL" id="JBBDHC010000019">
    <property type="protein sequence ID" value="MEJ1250424.1"/>
    <property type="molecule type" value="Genomic_DNA"/>
</dbReference>
<organism evidence="6 7">
    <name type="scientific">Denitratimonas tolerans</name>
    <dbReference type="NCBI Taxonomy" id="1338420"/>
    <lineage>
        <taxon>Bacteria</taxon>
        <taxon>Pseudomonadati</taxon>
        <taxon>Pseudomonadota</taxon>
        <taxon>Gammaproteobacteria</taxon>
        <taxon>Lysobacterales</taxon>
        <taxon>Lysobacteraceae</taxon>
        <taxon>Denitratimonas</taxon>
    </lineage>
</organism>
<keyword evidence="4" id="KW-0411">Iron-sulfur</keyword>
<dbReference type="GO" id="GO:0046872">
    <property type="term" value="F:metal ion binding"/>
    <property type="evidence" value="ECO:0007669"/>
    <property type="project" value="UniProtKB-KW"/>
</dbReference>
<comment type="caution">
    <text evidence="6">The sequence shown here is derived from an EMBL/GenBank/DDBJ whole genome shotgun (WGS) entry which is preliminary data.</text>
</comment>
<dbReference type="GO" id="GO:0051537">
    <property type="term" value="F:2 iron, 2 sulfur cluster binding"/>
    <property type="evidence" value="ECO:0007669"/>
    <property type="project" value="UniProtKB-KW"/>
</dbReference>